<dbReference type="SUPFAM" id="SSF50978">
    <property type="entry name" value="WD40 repeat-like"/>
    <property type="match status" value="1"/>
</dbReference>
<dbReference type="AlphaFoldDB" id="A0AAN7PD88"/>
<dbReference type="GO" id="GO:0005868">
    <property type="term" value="C:cytoplasmic dynein complex"/>
    <property type="evidence" value="ECO:0007669"/>
    <property type="project" value="InterPro"/>
</dbReference>
<reference evidence="3" key="1">
    <citation type="submission" date="2023-01" db="EMBL/GenBank/DDBJ databases">
        <title>Key to firefly adult light organ development and bioluminescence: homeobox transcription factors regulate luciferase expression and transportation to peroxisome.</title>
        <authorList>
            <person name="Fu X."/>
        </authorList>
    </citation>
    <scope>NUCLEOTIDE SEQUENCE [LARGE SCALE GENOMIC DNA]</scope>
</reference>
<dbReference type="Proteomes" id="UP001353858">
    <property type="component" value="Unassembled WGS sequence"/>
</dbReference>
<comment type="caution">
    <text evidence="2">The sequence shown here is derived from an EMBL/GenBank/DDBJ whole genome shotgun (WGS) entry which is preliminary data.</text>
</comment>
<accession>A0AAN7PD88</accession>
<dbReference type="InterPro" id="IPR001680">
    <property type="entry name" value="WD40_rpt"/>
</dbReference>
<feature type="region of interest" description="Disordered" evidence="1">
    <location>
        <begin position="1"/>
        <end position="67"/>
    </location>
</feature>
<name>A0AAN7PD88_9COLE</name>
<gene>
    <name evidence="2" type="ORF">RN001_006123</name>
</gene>
<feature type="region of interest" description="Disordered" evidence="1">
    <location>
        <begin position="86"/>
        <end position="129"/>
    </location>
</feature>
<feature type="compositionally biased region" description="Acidic residues" evidence="1">
    <location>
        <begin position="196"/>
        <end position="215"/>
    </location>
</feature>
<evidence type="ECO:0000256" key="1">
    <source>
        <dbReference type="SAM" id="MobiDB-lite"/>
    </source>
</evidence>
<feature type="compositionally biased region" description="Basic and acidic residues" evidence="1">
    <location>
        <begin position="8"/>
        <end position="29"/>
    </location>
</feature>
<dbReference type="PANTHER" id="PTHR16022:SF0">
    <property type="entry name" value="CYTOPLASMIC DYNEIN 2 INTERMEDIATE CHAIN 1"/>
    <property type="match status" value="1"/>
</dbReference>
<dbReference type="Gene3D" id="2.130.10.10">
    <property type="entry name" value="YVTN repeat-like/Quinoprotein amine dehydrogenase"/>
    <property type="match status" value="1"/>
</dbReference>
<dbReference type="InterPro" id="IPR042505">
    <property type="entry name" value="DYNC2I1"/>
</dbReference>
<keyword evidence="3" id="KW-1185">Reference proteome</keyword>
<dbReference type="PANTHER" id="PTHR16022">
    <property type="entry name" value="WD REPEAT DOMAIN 60"/>
    <property type="match status" value="1"/>
</dbReference>
<dbReference type="SMART" id="SM00320">
    <property type="entry name" value="WD40"/>
    <property type="match status" value="3"/>
</dbReference>
<dbReference type="EMBL" id="JARPUR010000002">
    <property type="protein sequence ID" value="KAK4882804.1"/>
    <property type="molecule type" value="Genomic_DNA"/>
</dbReference>
<dbReference type="InterPro" id="IPR015943">
    <property type="entry name" value="WD40/YVTN_repeat-like_dom_sf"/>
</dbReference>
<dbReference type="InterPro" id="IPR036322">
    <property type="entry name" value="WD40_repeat_dom_sf"/>
</dbReference>
<feature type="compositionally biased region" description="Polar residues" evidence="1">
    <location>
        <begin position="241"/>
        <end position="250"/>
    </location>
</feature>
<feature type="compositionally biased region" description="Low complexity" evidence="1">
    <location>
        <begin position="216"/>
        <end position="240"/>
    </location>
</feature>
<feature type="compositionally biased region" description="Low complexity" evidence="1">
    <location>
        <begin position="89"/>
        <end position="106"/>
    </location>
</feature>
<dbReference type="GO" id="GO:0005929">
    <property type="term" value="C:cilium"/>
    <property type="evidence" value="ECO:0007669"/>
    <property type="project" value="GOC"/>
</dbReference>
<proteinExistence type="predicted"/>
<evidence type="ECO:0000313" key="3">
    <source>
        <dbReference type="Proteomes" id="UP001353858"/>
    </source>
</evidence>
<feature type="region of interest" description="Disordered" evidence="1">
    <location>
        <begin position="152"/>
        <end position="251"/>
    </location>
</feature>
<dbReference type="GO" id="GO:0042073">
    <property type="term" value="P:intraciliary transport"/>
    <property type="evidence" value="ECO:0007669"/>
    <property type="project" value="InterPro"/>
</dbReference>
<feature type="compositionally biased region" description="Polar residues" evidence="1">
    <location>
        <begin position="30"/>
        <end position="67"/>
    </location>
</feature>
<protein>
    <recommendedName>
        <fullName evidence="4">WD repeat-containing protein 60</fullName>
    </recommendedName>
</protein>
<organism evidence="2 3">
    <name type="scientific">Aquatica leii</name>
    <dbReference type="NCBI Taxonomy" id="1421715"/>
    <lineage>
        <taxon>Eukaryota</taxon>
        <taxon>Metazoa</taxon>
        <taxon>Ecdysozoa</taxon>
        <taxon>Arthropoda</taxon>
        <taxon>Hexapoda</taxon>
        <taxon>Insecta</taxon>
        <taxon>Pterygota</taxon>
        <taxon>Neoptera</taxon>
        <taxon>Endopterygota</taxon>
        <taxon>Coleoptera</taxon>
        <taxon>Polyphaga</taxon>
        <taxon>Elateriformia</taxon>
        <taxon>Elateroidea</taxon>
        <taxon>Lampyridae</taxon>
        <taxon>Luciolinae</taxon>
        <taxon>Aquatica</taxon>
    </lineage>
</organism>
<sequence>MSKINNKVTRDSKKLTNNKQRELSTERNVQKLSKPSETVNSLPNNSKIRQSTKVKPPTSSKIDTGNRTIIKQEKNHLPSTSRISLAMNKKTAPTTTKLSPTTNKLPSTNFKSSDKMKKSTPSTPPSSRILKTQYFPSKNMYANVIKEHIKIKAENKPQENDDRPKTATLRKGSIVNSNIIGPDAPRSETSSSISIETEDNDYEDDFESYESDFEEYQSSSPTSSINSELLEENNSTSSESVRTTPKQTSLVGLEEERMLDSGNYDMPENKYKVSLTNIKELTEKETKTSNSSNMASLSDEGFEDGKSLLHSNVPCINFAQAQKRIKKNRHLERQRKRGEEILNMIKLDNCNFTLFEMIPVSYDVFIKSFGSTNSIQVAIQTGEDNIPEETQTDCVETTTKWTQFPTAFSKIDCSNPNYLEMYKEEYAGVGNEFLKEKCTDTIPKNVTDKNSLLISCQLMLNLLYESRSSLSENFERNSREIPFSIGFINFNTQTILFLKDKPITLVSYVSVNKILTVHRVKKDCDDFFCKSVICVWNVLNSEEPEKILNVPGVLSCCCCFESNNLIVGGLVDGSLVMWHLGNSNKSFNNKHDENTILEQPIYITEINTAHLAKVISIKQLVIKNVNTLFNNNSSNSQLCSLDETGVLIIWVIIHKVPAHGDQNVLYWNQLSLVQNLKMCLSNLYPELCNILCTDMLVNFLDTYHIFISTNYECILHCLTNTSKARPKKYYSSISSQVNCLVSCPFSPQHFLAGHSNGAISIYSSLHERSLITLSNRNDNLETGVEFIQWSHNKPSSFYVKDYSNTIHVWDLKSSDLFPVYSVPFKQKITAMKLSVPSMKSNETSYMILTTDNGSIHLHILDSQDKQFNLSEYEHDVKNFMNYVNRL</sequence>
<evidence type="ECO:0000313" key="2">
    <source>
        <dbReference type="EMBL" id="KAK4882804.1"/>
    </source>
</evidence>
<feature type="compositionally biased region" description="Basic and acidic residues" evidence="1">
    <location>
        <begin position="152"/>
        <end position="165"/>
    </location>
</feature>
<dbReference type="GO" id="GO:0045503">
    <property type="term" value="F:dynein light chain binding"/>
    <property type="evidence" value="ECO:0007669"/>
    <property type="project" value="InterPro"/>
</dbReference>
<dbReference type="GO" id="GO:0045504">
    <property type="term" value="F:dynein heavy chain binding"/>
    <property type="evidence" value="ECO:0007669"/>
    <property type="project" value="InterPro"/>
</dbReference>
<evidence type="ECO:0008006" key="4">
    <source>
        <dbReference type="Google" id="ProtNLM"/>
    </source>
</evidence>